<dbReference type="InterPro" id="IPR049302">
    <property type="entry name" value="Gp10-like"/>
</dbReference>
<organism evidence="1">
    <name type="scientific">uncultured Caudovirales phage</name>
    <dbReference type="NCBI Taxonomy" id="2100421"/>
    <lineage>
        <taxon>Viruses</taxon>
        <taxon>Duplodnaviria</taxon>
        <taxon>Heunggongvirae</taxon>
        <taxon>Uroviricota</taxon>
        <taxon>Caudoviricetes</taxon>
        <taxon>Peduoviridae</taxon>
        <taxon>Maltschvirus</taxon>
        <taxon>Maltschvirus maltsch</taxon>
    </lineage>
</organism>
<dbReference type="EMBL" id="LR796180">
    <property type="protein sequence ID" value="CAB4124454.1"/>
    <property type="molecule type" value="Genomic_DNA"/>
</dbReference>
<evidence type="ECO:0000313" key="1">
    <source>
        <dbReference type="EMBL" id="CAB4124454.1"/>
    </source>
</evidence>
<protein>
    <submittedName>
        <fullName evidence="1">Uncharacterized protein</fullName>
    </submittedName>
</protein>
<reference evidence="1" key="1">
    <citation type="submission" date="2020-04" db="EMBL/GenBank/DDBJ databases">
        <authorList>
            <person name="Chiriac C."/>
            <person name="Salcher M."/>
            <person name="Ghai R."/>
            <person name="Kavagutti S V."/>
        </authorList>
    </citation>
    <scope>NUCLEOTIDE SEQUENCE</scope>
</reference>
<gene>
    <name evidence="1" type="ORF">UFOVP66_2</name>
</gene>
<accession>A0A6J5KPZ6</accession>
<sequence length="100" mass="10805">MLVSMKIKDEGPETYEDNPYGYGLCLRLNPGQCEALGIRTPPVAGTAMTLMARAVAKRVTEEAEEGQEKNEVYLELQVTDMEVSSASNSGPSAVSMLYGD</sequence>
<proteinExistence type="predicted"/>
<dbReference type="Pfam" id="PF21628">
    <property type="entry name" value="Gp10-like"/>
    <property type="match status" value="1"/>
</dbReference>
<name>A0A6J5KPZ6_9CAUD</name>